<dbReference type="PANTHER" id="PTHR34408">
    <property type="entry name" value="FAMILY PROTEIN, PUTATIVE-RELATED"/>
    <property type="match status" value="1"/>
</dbReference>
<evidence type="ECO:0000313" key="3">
    <source>
        <dbReference type="EMBL" id="MFK2827109.1"/>
    </source>
</evidence>
<keyword evidence="4" id="KW-1185">Reference proteome</keyword>
<dbReference type="Gene3D" id="2.30.30.40">
    <property type="entry name" value="SH3 Domains"/>
    <property type="match status" value="3"/>
</dbReference>
<comment type="caution">
    <text evidence="3">The sequence shown here is derived from an EMBL/GenBank/DDBJ whole genome shotgun (WGS) entry which is preliminary data.</text>
</comment>
<dbReference type="PROSITE" id="PS51781">
    <property type="entry name" value="SH3B"/>
    <property type="match status" value="3"/>
</dbReference>
<keyword evidence="1" id="KW-0732">Signal</keyword>
<feature type="domain" description="SH3b" evidence="2">
    <location>
        <begin position="98"/>
        <end position="161"/>
    </location>
</feature>
<feature type="domain" description="SH3b" evidence="2">
    <location>
        <begin position="170"/>
        <end position="231"/>
    </location>
</feature>
<dbReference type="RefSeq" id="WP_404319077.1">
    <property type="nucleotide sequence ID" value="NZ_JAUIYO010000021.1"/>
</dbReference>
<reference evidence="3 4" key="1">
    <citation type="submission" date="2023-07" db="EMBL/GenBank/DDBJ databases">
        <title>Bacillus lucianemedeirus sp. nov, a new species isolated from an immunobiological production facility.</title>
        <authorList>
            <person name="Costa L.V."/>
            <person name="Miranda R.V.S.L."/>
            <person name="Brandao M.L.L."/>
            <person name="Reis C.M.F."/>
            <person name="Frazao A.M."/>
            <person name="Cruz F.V."/>
            <person name="Baio P.V.P."/>
            <person name="Veras J.F.C."/>
            <person name="Ramos J.N."/>
            <person name="Vieira V."/>
        </authorList>
    </citation>
    <scope>NUCLEOTIDE SEQUENCE [LARGE SCALE GENOMIC DNA]</scope>
    <source>
        <strain evidence="3 4">B190/17</strain>
    </source>
</reference>
<name>A0ABW8ID96_9BACI</name>
<organism evidence="3 4">
    <name type="scientific">Bacillus lumedeiriae</name>
    <dbReference type="NCBI Taxonomy" id="3058829"/>
    <lineage>
        <taxon>Bacteria</taxon>
        <taxon>Bacillati</taxon>
        <taxon>Bacillota</taxon>
        <taxon>Bacilli</taxon>
        <taxon>Bacillales</taxon>
        <taxon>Bacillaceae</taxon>
        <taxon>Bacillus</taxon>
    </lineage>
</organism>
<sequence length="231" mass="25278">MKKVVLLFMVFGLIFSMLPALASASTGNASVTVDKLNVRENPSKTARVIGSLKKGQGVYVYETNSGGWSKIKYNNRAGYVAAGYLKFADSYSPAPVTGTEMIVNASKLNVRATPSPKGKVIGSFPRGATVYVYGTRPGGWSEVRYNGKVGFVASAYLKAPSPSVNYEYVQENMWVDASSLRVRATPSPNGKIIGSLPRYADVYVLGVYSNGWAEIYYNGKYAYVSWEYLRY</sequence>
<dbReference type="InterPro" id="IPR003646">
    <property type="entry name" value="SH3-like_bac-type"/>
</dbReference>
<dbReference type="EMBL" id="JAUIYO010000021">
    <property type="protein sequence ID" value="MFK2827109.1"/>
    <property type="molecule type" value="Genomic_DNA"/>
</dbReference>
<dbReference type="InterPro" id="IPR052354">
    <property type="entry name" value="Cell_Wall_Dynamics_Protein"/>
</dbReference>
<dbReference type="InterPro" id="IPR036028">
    <property type="entry name" value="SH3-like_dom_sf"/>
</dbReference>
<evidence type="ECO:0000256" key="1">
    <source>
        <dbReference type="SAM" id="SignalP"/>
    </source>
</evidence>
<dbReference type="Proteomes" id="UP001619911">
    <property type="component" value="Unassembled WGS sequence"/>
</dbReference>
<dbReference type="SUPFAM" id="SSF50044">
    <property type="entry name" value="SH3-domain"/>
    <property type="match status" value="2"/>
</dbReference>
<feature type="chain" id="PRO_5047071137" evidence="1">
    <location>
        <begin position="23"/>
        <end position="231"/>
    </location>
</feature>
<evidence type="ECO:0000313" key="4">
    <source>
        <dbReference type="Proteomes" id="UP001619911"/>
    </source>
</evidence>
<protein>
    <submittedName>
        <fullName evidence="3">SH3 domain-containing protein</fullName>
    </submittedName>
</protein>
<gene>
    <name evidence="3" type="ORF">QYG89_15800</name>
</gene>
<dbReference type="PANTHER" id="PTHR34408:SF1">
    <property type="entry name" value="GLYCOSYL HYDROLASE FAMILY 19 DOMAIN-CONTAINING PROTEIN HI_1415"/>
    <property type="match status" value="1"/>
</dbReference>
<evidence type="ECO:0000259" key="2">
    <source>
        <dbReference type="PROSITE" id="PS51781"/>
    </source>
</evidence>
<proteinExistence type="predicted"/>
<dbReference type="SMART" id="SM00287">
    <property type="entry name" value="SH3b"/>
    <property type="match status" value="3"/>
</dbReference>
<feature type="domain" description="SH3b" evidence="2">
    <location>
        <begin position="26"/>
        <end position="89"/>
    </location>
</feature>
<feature type="signal peptide" evidence="1">
    <location>
        <begin position="1"/>
        <end position="22"/>
    </location>
</feature>
<accession>A0ABW8ID96</accession>
<dbReference type="Pfam" id="PF08239">
    <property type="entry name" value="SH3_3"/>
    <property type="match status" value="3"/>
</dbReference>